<reference evidence="2" key="1">
    <citation type="journal article" date="2020" name="Cell">
        <title>Large-Scale Comparative Analyses of Tick Genomes Elucidate Their Genetic Diversity and Vector Capacities.</title>
        <authorList>
            <consortium name="Tick Genome and Microbiome Consortium (TIGMIC)"/>
            <person name="Jia N."/>
            <person name="Wang J."/>
            <person name="Shi W."/>
            <person name="Du L."/>
            <person name="Sun Y."/>
            <person name="Zhan W."/>
            <person name="Jiang J.F."/>
            <person name="Wang Q."/>
            <person name="Zhang B."/>
            <person name="Ji P."/>
            <person name="Bell-Sakyi L."/>
            <person name="Cui X.M."/>
            <person name="Yuan T.T."/>
            <person name="Jiang B.G."/>
            <person name="Yang W.F."/>
            <person name="Lam T.T."/>
            <person name="Chang Q.C."/>
            <person name="Ding S.J."/>
            <person name="Wang X.J."/>
            <person name="Zhu J.G."/>
            <person name="Ruan X.D."/>
            <person name="Zhao L."/>
            <person name="Wei J.T."/>
            <person name="Ye R.Z."/>
            <person name="Que T.C."/>
            <person name="Du C.H."/>
            <person name="Zhou Y.H."/>
            <person name="Cheng J.X."/>
            <person name="Dai P.F."/>
            <person name="Guo W.B."/>
            <person name="Han X.H."/>
            <person name="Huang E.J."/>
            <person name="Li L.F."/>
            <person name="Wei W."/>
            <person name="Gao Y.C."/>
            <person name="Liu J.Z."/>
            <person name="Shao H.Z."/>
            <person name="Wang X."/>
            <person name="Wang C.C."/>
            <person name="Yang T.C."/>
            <person name="Huo Q.B."/>
            <person name="Li W."/>
            <person name="Chen H.Y."/>
            <person name="Chen S.E."/>
            <person name="Zhou L.G."/>
            <person name="Ni X.B."/>
            <person name="Tian J.H."/>
            <person name="Sheng Y."/>
            <person name="Liu T."/>
            <person name="Pan Y.S."/>
            <person name="Xia L.Y."/>
            <person name="Li J."/>
            <person name="Zhao F."/>
            <person name="Cao W.C."/>
        </authorList>
    </citation>
    <scope>NUCLEOTIDE SEQUENCE</scope>
    <source>
        <strain evidence="2">Rmic-2018</strain>
    </source>
</reference>
<dbReference type="EMBL" id="JABSTU010000011">
    <property type="protein sequence ID" value="KAH8009082.1"/>
    <property type="molecule type" value="Genomic_DNA"/>
</dbReference>
<protein>
    <recommendedName>
        <fullName evidence="1">UBC core domain-containing protein</fullName>
    </recommendedName>
</protein>
<dbReference type="Gene3D" id="3.10.110.10">
    <property type="entry name" value="Ubiquitin Conjugating Enzyme"/>
    <property type="match status" value="1"/>
</dbReference>
<gene>
    <name evidence="2" type="ORF">HPB51_010272</name>
</gene>
<feature type="domain" description="UBC core" evidence="1">
    <location>
        <begin position="56"/>
        <end position="117"/>
    </location>
</feature>
<dbReference type="InterPro" id="IPR000608">
    <property type="entry name" value="UBC"/>
</dbReference>
<proteinExistence type="predicted"/>
<organism evidence="2 3">
    <name type="scientific">Rhipicephalus microplus</name>
    <name type="common">Cattle tick</name>
    <name type="synonym">Boophilus microplus</name>
    <dbReference type="NCBI Taxonomy" id="6941"/>
    <lineage>
        <taxon>Eukaryota</taxon>
        <taxon>Metazoa</taxon>
        <taxon>Ecdysozoa</taxon>
        <taxon>Arthropoda</taxon>
        <taxon>Chelicerata</taxon>
        <taxon>Arachnida</taxon>
        <taxon>Acari</taxon>
        <taxon>Parasitiformes</taxon>
        <taxon>Ixodida</taxon>
        <taxon>Ixodoidea</taxon>
        <taxon>Ixodidae</taxon>
        <taxon>Rhipicephalinae</taxon>
        <taxon>Rhipicephalus</taxon>
        <taxon>Boophilus</taxon>
    </lineage>
</organism>
<evidence type="ECO:0000259" key="1">
    <source>
        <dbReference type="PROSITE" id="PS50127"/>
    </source>
</evidence>
<dbReference type="InterPro" id="IPR016135">
    <property type="entry name" value="UBQ-conjugating_enzyme/RWD"/>
</dbReference>
<evidence type="ECO:0000313" key="3">
    <source>
        <dbReference type="Proteomes" id="UP000821866"/>
    </source>
</evidence>
<accession>A0A9J6D4Y0</accession>
<reference evidence="2" key="2">
    <citation type="submission" date="2021-09" db="EMBL/GenBank/DDBJ databases">
        <authorList>
            <person name="Jia N."/>
            <person name="Wang J."/>
            <person name="Shi W."/>
            <person name="Du L."/>
            <person name="Sun Y."/>
            <person name="Zhan W."/>
            <person name="Jiang J."/>
            <person name="Wang Q."/>
            <person name="Zhang B."/>
            <person name="Ji P."/>
            <person name="Sakyi L.B."/>
            <person name="Cui X."/>
            <person name="Yuan T."/>
            <person name="Jiang B."/>
            <person name="Yang W."/>
            <person name="Lam T.T.-Y."/>
            <person name="Chang Q."/>
            <person name="Ding S."/>
            <person name="Wang X."/>
            <person name="Zhu J."/>
            <person name="Ruan X."/>
            <person name="Zhao L."/>
            <person name="Wei J."/>
            <person name="Que T."/>
            <person name="Du C."/>
            <person name="Cheng J."/>
            <person name="Dai P."/>
            <person name="Han X."/>
            <person name="Huang E."/>
            <person name="Gao Y."/>
            <person name="Liu J."/>
            <person name="Shao H."/>
            <person name="Ye R."/>
            <person name="Li L."/>
            <person name="Wei W."/>
            <person name="Wang X."/>
            <person name="Wang C."/>
            <person name="Huo Q."/>
            <person name="Li W."/>
            <person name="Guo W."/>
            <person name="Chen H."/>
            <person name="Chen S."/>
            <person name="Zhou L."/>
            <person name="Zhou L."/>
            <person name="Ni X."/>
            <person name="Tian J."/>
            <person name="Zhou Y."/>
            <person name="Sheng Y."/>
            <person name="Liu T."/>
            <person name="Pan Y."/>
            <person name="Xia L."/>
            <person name="Li J."/>
            <person name="Zhao F."/>
            <person name="Cao W."/>
        </authorList>
    </citation>
    <scope>NUCLEOTIDE SEQUENCE</scope>
    <source>
        <strain evidence="2">Rmic-2018</strain>
        <tissue evidence="2">Larvae</tissue>
    </source>
</reference>
<name>A0A9J6D4Y0_RHIMP</name>
<dbReference type="Proteomes" id="UP000821866">
    <property type="component" value="Chromosome 9"/>
</dbReference>
<dbReference type="VEuPathDB" id="VectorBase:LOC119177821"/>
<dbReference type="AlphaFoldDB" id="A0A9J6D4Y0"/>
<dbReference type="SUPFAM" id="SSF54495">
    <property type="entry name" value="UBC-like"/>
    <property type="match status" value="1"/>
</dbReference>
<evidence type="ECO:0000313" key="2">
    <source>
        <dbReference type="EMBL" id="KAH8009082.1"/>
    </source>
</evidence>
<dbReference type="PROSITE" id="PS50127">
    <property type="entry name" value="UBC_2"/>
    <property type="match status" value="1"/>
</dbReference>
<comment type="caution">
    <text evidence="2">The sequence shown here is derived from an EMBL/GenBank/DDBJ whole genome shotgun (WGS) entry which is preliminary data.</text>
</comment>
<sequence length="117" mass="12908">MPSLTPSGQSPRQLATLPPPLYLLKTPPCRPKNSIEMVNLLQDFLGRYKAEQPTQPCLQTIHRDLAELQADPSPGVFVAPEENDMTVVHAVIIGSWDTPLEGGLFHLVLKCPHDCTK</sequence>
<keyword evidence="3" id="KW-1185">Reference proteome</keyword>